<sequence length="195" mass="21959">MKRRAASRWRCQASLGGRERNHFRTVRKSMIVSHETAAEIMSERRGSSTSPHMLCGLRHSERRIEGKNHSRGCSDESCLNLFGLKEFIVSAAIGPTLDRRSEVYAPLMTLVQGPSVQFQERLGRYSRPAQFRGWLWRAATANRCRNGTGGQRNSGAWEPTCERGMQVSNQSRYLSLSRRPTIRVGAHKLGGLDEG</sequence>
<dbReference type="EMBL" id="MU863630">
    <property type="protein sequence ID" value="KAK4102912.1"/>
    <property type="molecule type" value="Genomic_DNA"/>
</dbReference>
<dbReference type="AlphaFoldDB" id="A0AAN6T3Q5"/>
<reference evidence="1" key="1">
    <citation type="journal article" date="2023" name="Mol. Phylogenet. Evol.">
        <title>Genome-scale phylogeny and comparative genomics of the fungal order Sordariales.</title>
        <authorList>
            <person name="Hensen N."/>
            <person name="Bonometti L."/>
            <person name="Westerberg I."/>
            <person name="Brannstrom I.O."/>
            <person name="Guillou S."/>
            <person name="Cros-Aarteil S."/>
            <person name="Calhoun S."/>
            <person name="Haridas S."/>
            <person name="Kuo A."/>
            <person name="Mondo S."/>
            <person name="Pangilinan J."/>
            <person name="Riley R."/>
            <person name="LaButti K."/>
            <person name="Andreopoulos B."/>
            <person name="Lipzen A."/>
            <person name="Chen C."/>
            <person name="Yan M."/>
            <person name="Daum C."/>
            <person name="Ng V."/>
            <person name="Clum A."/>
            <person name="Steindorff A."/>
            <person name="Ohm R.A."/>
            <person name="Martin F."/>
            <person name="Silar P."/>
            <person name="Natvig D.O."/>
            <person name="Lalanne C."/>
            <person name="Gautier V."/>
            <person name="Ament-Velasquez S.L."/>
            <person name="Kruys A."/>
            <person name="Hutchinson M.I."/>
            <person name="Powell A.J."/>
            <person name="Barry K."/>
            <person name="Miller A.N."/>
            <person name="Grigoriev I.V."/>
            <person name="Debuchy R."/>
            <person name="Gladieux P."/>
            <person name="Hiltunen Thoren M."/>
            <person name="Johannesson H."/>
        </authorList>
    </citation>
    <scope>NUCLEOTIDE SEQUENCE</scope>
    <source>
        <strain evidence="1">CBS 757.83</strain>
    </source>
</reference>
<reference evidence="1" key="2">
    <citation type="submission" date="2023-05" db="EMBL/GenBank/DDBJ databases">
        <authorList>
            <consortium name="Lawrence Berkeley National Laboratory"/>
            <person name="Steindorff A."/>
            <person name="Hensen N."/>
            <person name="Bonometti L."/>
            <person name="Westerberg I."/>
            <person name="Brannstrom I.O."/>
            <person name="Guillou S."/>
            <person name="Cros-Aarteil S."/>
            <person name="Calhoun S."/>
            <person name="Haridas S."/>
            <person name="Kuo A."/>
            <person name="Mondo S."/>
            <person name="Pangilinan J."/>
            <person name="Riley R."/>
            <person name="Labutti K."/>
            <person name="Andreopoulos B."/>
            <person name="Lipzen A."/>
            <person name="Chen C."/>
            <person name="Yanf M."/>
            <person name="Daum C."/>
            <person name="Ng V."/>
            <person name="Clum A."/>
            <person name="Ohm R."/>
            <person name="Martin F."/>
            <person name="Silar P."/>
            <person name="Natvig D."/>
            <person name="Lalanne C."/>
            <person name="Gautier V."/>
            <person name="Ament-Velasquez S.L."/>
            <person name="Kruys A."/>
            <person name="Hutchinson M.I."/>
            <person name="Powell A.J."/>
            <person name="Barry K."/>
            <person name="Miller A.N."/>
            <person name="Grigoriev I.V."/>
            <person name="Debuchy R."/>
            <person name="Gladieux P."/>
            <person name="Thoren M.H."/>
            <person name="Johannesson H."/>
        </authorList>
    </citation>
    <scope>NUCLEOTIDE SEQUENCE</scope>
    <source>
        <strain evidence="1">CBS 757.83</strain>
    </source>
</reference>
<comment type="caution">
    <text evidence="1">The sequence shown here is derived from an EMBL/GenBank/DDBJ whole genome shotgun (WGS) entry which is preliminary data.</text>
</comment>
<accession>A0AAN6T3Q5</accession>
<gene>
    <name evidence="1" type="ORF">N658DRAFT_328914</name>
</gene>
<evidence type="ECO:0000313" key="2">
    <source>
        <dbReference type="Proteomes" id="UP001305647"/>
    </source>
</evidence>
<name>A0AAN6T3Q5_9PEZI</name>
<organism evidence="1 2">
    <name type="scientific">Parathielavia hyrcaniae</name>
    <dbReference type="NCBI Taxonomy" id="113614"/>
    <lineage>
        <taxon>Eukaryota</taxon>
        <taxon>Fungi</taxon>
        <taxon>Dikarya</taxon>
        <taxon>Ascomycota</taxon>
        <taxon>Pezizomycotina</taxon>
        <taxon>Sordariomycetes</taxon>
        <taxon>Sordariomycetidae</taxon>
        <taxon>Sordariales</taxon>
        <taxon>Chaetomiaceae</taxon>
        <taxon>Parathielavia</taxon>
    </lineage>
</organism>
<evidence type="ECO:0000313" key="1">
    <source>
        <dbReference type="EMBL" id="KAK4102912.1"/>
    </source>
</evidence>
<dbReference type="Proteomes" id="UP001305647">
    <property type="component" value="Unassembled WGS sequence"/>
</dbReference>
<keyword evidence="2" id="KW-1185">Reference proteome</keyword>
<proteinExistence type="predicted"/>
<protein>
    <submittedName>
        <fullName evidence="1">Uncharacterized protein</fullName>
    </submittedName>
</protein>